<accession>A0ABW9QPL4</accession>
<dbReference type="CDD" id="cd05403">
    <property type="entry name" value="NT_KNTase_like"/>
    <property type="match status" value="1"/>
</dbReference>
<keyword evidence="2" id="KW-1185">Reference proteome</keyword>
<evidence type="ECO:0000313" key="2">
    <source>
        <dbReference type="Proteomes" id="UP000437736"/>
    </source>
</evidence>
<evidence type="ECO:0008006" key="3">
    <source>
        <dbReference type="Google" id="ProtNLM"/>
    </source>
</evidence>
<name>A0ABW9QPL4_9ACTN</name>
<proteinExistence type="predicted"/>
<dbReference type="Gene3D" id="3.30.460.10">
    <property type="entry name" value="Beta Polymerase, domain 2"/>
    <property type="match status" value="1"/>
</dbReference>
<comment type="caution">
    <text evidence="1">The sequence shown here is derived from an EMBL/GenBank/DDBJ whole genome shotgun (WGS) entry which is preliminary data.</text>
</comment>
<dbReference type="InterPro" id="IPR043519">
    <property type="entry name" value="NT_sf"/>
</dbReference>
<dbReference type="Proteomes" id="UP000437736">
    <property type="component" value="Unassembled WGS sequence"/>
</dbReference>
<evidence type="ECO:0000313" key="1">
    <source>
        <dbReference type="EMBL" id="MST31591.1"/>
    </source>
</evidence>
<reference evidence="1 2" key="1">
    <citation type="submission" date="2019-11" db="EMBL/GenBank/DDBJ databases">
        <title>Acidiferrimicrobium australis gen. nov., sp. nov., an acidophilic and obligately heterotrophic, member of the Actinobacteria that catalyses dissimilatory oxido- reduction of iron isolated from metal-rich acidic water in Chile.</title>
        <authorList>
            <person name="Gonzalez D."/>
            <person name="Huber K."/>
            <person name="Hedrich S."/>
            <person name="Rojas-Villalobos C."/>
            <person name="Quatrini R."/>
            <person name="Dinamarca M.A."/>
            <person name="Schwarz A."/>
            <person name="Canales C."/>
            <person name="Nancucheo I."/>
        </authorList>
    </citation>
    <scope>NUCLEOTIDE SEQUENCE [LARGE SCALE GENOMIC DNA]</scope>
    <source>
        <strain evidence="1 2">USS-CCA1</strain>
    </source>
</reference>
<dbReference type="SUPFAM" id="SSF81301">
    <property type="entry name" value="Nucleotidyltransferase"/>
    <property type="match status" value="1"/>
</dbReference>
<organism evidence="1 2">
    <name type="scientific">Acidiferrimicrobium australe</name>
    <dbReference type="NCBI Taxonomy" id="2664430"/>
    <lineage>
        <taxon>Bacteria</taxon>
        <taxon>Bacillati</taxon>
        <taxon>Actinomycetota</taxon>
        <taxon>Acidimicrobiia</taxon>
        <taxon>Acidimicrobiales</taxon>
        <taxon>Acidimicrobiaceae</taxon>
        <taxon>Acidiferrimicrobium</taxon>
    </lineage>
</organism>
<sequence length="282" mass="29680">MSEPTGRTWVEALPKQLAPQRRLLEVLLAFCEQDPAVAWLVIGCSLARGNADALSDLDLALGVDDADADDESIAERVRRALLLLGEPVDSLTHSLPGGPQRIFVQYVDRSQIDLVLGSATAAFPADTVVLYDPHAAVTITGPAPGVAPSTLREWAFLACAALADVGKYLRRRSAWEAHARLGTARDELWKLFAVALGARDPQFGLTSIVDFAPELLPAAMQATVTEVDLDALTAAARAAAALLAQIADQLPPTLAAGFPAEMLAYVTAELGALTPTPGPGTT</sequence>
<dbReference type="EMBL" id="WJHE01000102">
    <property type="protein sequence ID" value="MST31591.1"/>
    <property type="molecule type" value="Genomic_DNA"/>
</dbReference>
<protein>
    <recommendedName>
        <fullName evidence="3">Nucleotidyltransferase domain-containing protein</fullName>
    </recommendedName>
</protein>
<gene>
    <name evidence="1" type="ORF">GHK86_02445</name>
</gene>